<evidence type="ECO:0000313" key="3">
    <source>
        <dbReference type="Proteomes" id="UP001167871"/>
    </source>
</evidence>
<dbReference type="SUPFAM" id="SSF51004">
    <property type="entry name" value="C-terminal (heme d1) domain of cytochrome cd1-nitrite reductase"/>
    <property type="match status" value="1"/>
</dbReference>
<dbReference type="PANTHER" id="PTHR47197">
    <property type="entry name" value="PROTEIN NIRF"/>
    <property type="match status" value="1"/>
</dbReference>
<keyword evidence="1" id="KW-0732">Signal</keyword>
<dbReference type="Pfam" id="PF16819">
    <property type="entry name" value="DUF5074"/>
    <property type="match status" value="1"/>
</dbReference>
<dbReference type="InterPro" id="IPR015943">
    <property type="entry name" value="WD40/YVTN_repeat-like_dom_sf"/>
</dbReference>
<dbReference type="InterPro" id="IPR011048">
    <property type="entry name" value="Haem_d1_sf"/>
</dbReference>
<dbReference type="PANTHER" id="PTHR47197:SF3">
    <property type="entry name" value="DIHYDRO-HEME D1 DEHYDROGENASE"/>
    <property type="match status" value="1"/>
</dbReference>
<keyword evidence="3" id="KW-1185">Reference proteome</keyword>
<reference evidence="2" key="2">
    <citation type="submission" date="2024-05" db="EMBL/GenBank/DDBJ databases">
        <title>Identification and characterization of horizontal gene transfer across gut microbiota members of farm animals based on homology search.</title>
        <authorList>
            <person name="Schwarzerova J."/>
            <person name="Nykrynova M."/>
            <person name="Jureckova K."/>
            <person name="Cejkova D."/>
            <person name="Rychlik I."/>
        </authorList>
    </citation>
    <scope>NUCLEOTIDE SEQUENCE</scope>
    <source>
        <strain evidence="2">84_SSukc20</strain>
    </source>
</reference>
<protein>
    <submittedName>
        <fullName evidence="2">YncE family protein</fullName>
    </submittedName>
</protein>
<evidence type="ECO:0000313" key="2">
    <source>
        <dbReference type="EMBL" id="MDN0047869.1"/>
    </source>
</evidence>
<dbReference type="PROSITE" id="PS51257">
    <property type="entry name" value="PROKAR_LIPOPROTEIN"/>
    <property type="match status" value="1"/>
</dbReference>
<dbReference type="Proteomes" id="UP001167871">
    <property type="component" value="Unassembled WGS sequence"/>
</dbReference>
<evidence type="ECO:0000256" key="1">
    <source>
        <dbReference type="SAM" id="SignalP"/>
    </source>
</evidence>
<sequence length="693" mass="77567">MKIRRYPLVLLLLALLSGCREELPVLDSEQEIITYPTDPKDIEGFFLLNEGNMGSNKCTIDFFNARGGYYLRNIYPESNPDIVKELGDVGNDIQIHDGKLYVVVNCSHFVEVMDACTAKHLGSVNITNCRYITFEDDKAYVSSYAGPVQIDPEARPGKVVEFDTNTFQITREVVVGYQPEDMAIVNGRLYVANSGGYRYPNYDRTISVIDLESFQVVNTIDVAINLHQMEKDSKGNLYVISRGDYYGEGSDIYVIDPTTETVTGNLGISANQMWMDDDLLYIISSEWSYTAGNNEVGYRIYDTAQGKMISDKFITDGTEADIRLPYGIAVNPETKEIYVSDATDYVTPGYLYCFTSEGKKQWSVRTGDIPAHFAFATEPFYYNDAPEETTSSAYITQVIEYMPAPGQFVNAMPEYEEGDTQEDMNRKALEAIGNNNRGMISLGGYGGYVIVGFDHRIENKAGLRDFRILGNAFQGASTAASGGSYEPGIIQVALDENQDGQPDDGQWYEIAGSAHHDPQQETWYETALNAGCDMAFYNDYEIVYQAPEGEPATEEEQQTYICWTDNKGQTGYIRKNVHNTQSYYPQWISDKELRFEGSRLPQNGIDQSGNGTYFVLYPFTYGYADNAMNTNDESAIDIDWATDSDGNKVDLPGVDLIKIYTGINQENGWIGECSTEVSGVEDLHMLGEEIPTR</sequence>
<dbReference type="InterPro" id="IPR031815">
    <property type="entry name" value="DUF5074"/>
</dbReference>
<dbReference type="InterPro" id="IPR051200">
    <property type="entry name" value="Host-pathogen_enzymatic-act"/>
</dbReference>
<feature type="signal peptide" evidence="1">
    <location>
        <begin position="1"/>
        <end position="22"/>
    </location>
</feature>
<proteinExistence type="predicted"/>
<feature type="chain" id="PRO_5045605202" evidence="1">
    <location>
        <begin position="23"/>
        <end position="693"/>
    </location>
</feature>
<accession>A0ABT7X1A8</accession>
<name>A0ABT7X1A8_9BACE</name>
<reference evidence="2" key="1">
    <citation type="submission" date="2023-06" db="EMBL/GenBank/DDBJ databases">
        <authorList>
            <person name="Zeman M."/>
            <person name="Kubasova T."/>
            <person name="Jahodarova E."/>
            <person name="Nykrynova M."/>
            <person name="Rychlik I."/>
        </authorList>
    </citation>
    <scope>NUCLEOTIDE SEQUENCE</scope>
    <source>
        <strain evidence="2">84_SSukc20</strain>
    </source>
</reference>
<dbReference type="Gene3D" id="2.130.10.10">
    <property type="entry name" value="YVTN repeat-like/Quinoprotein amine dehydrogenase"/>
    <property type="match status" value="1"/>
</dbReference>
<dbReference type="EMBL" id="JAUEII010000001">
    <property type="protein sequence ID" value="MDN0047869.1"/>
    <property type="molecule type" value="Genomic_DNA"/>
</dbReference>
<comment type="caution">
    <text evidence="2">The sequence shown here is derived from an EMBL/GenBank/DDBJ whole genome shotgun (WGS) entry which is preliminary data.</text>
</comment>
<organism evidence="2 3">
    <name type="scientific">Bacteroides gallinaceum</name>
    <dbReference type="NCBI Taxonomy" id="1462571"/>
    <lineage>
        <taxon>Bacteria</taxon>
        <taxon>Pseudomonadati</taxon>
        <taxon>Bacteroidota</taxon>
        <taxon>Bacteroidia</taxon>
        <taxon>Bacteroidales</taxon>
        <taxon>Bacteroidaceae</taxon>
        <taxon>Bacteroides</taxon>
    </lineage>
</organism>
<gene>
    <name evidence="2" type="ORF">QVO10_00435</name>
</gene>